<evidence type="ECO:0000313" key="2">
    <source>
        <dbReference type="Proteomes" id="UP001243375"/>
    </source>
</evidence>
<sequence length="419" mass="47806">MDTSIFTVVVRLASLAKEPVSLQDLDLNAQEEYKKPTRDFLADIINKEMEKTMRDDLVKMFSDGQISPASLLRIGSCAKLVNQRLVNATQDRNDKPVVGLDDHGNLVTQYGSSFIHAVAFDENPKLASAYKEMNRTGGFPDLDRLERDSPMDTNGLKKLFEPALYRLAYMSTPPGAAGETKCLMQFFRRQVNKNNYVGESAVPGTRKEQHRTQCANKEGVNTAVADLNMKEIPYPFEIFHRFRLGATLFEQLALVSSIIACAGTSLATISGRERHRRLQFKPISPILANQLDCPFSLRTIRTSYIHYLVMAYSEREANRSNLPLRERRPHDKVLDRYIQAWKIILGRDIVPWIEEEGWTVQKYLAVVLFHGHARPLRDQLDKFYGAPNRLWTTERMYPSAGKIKGRSKEVQRAERVARV</sequence>
<evidence type="ECO:0000313" key="1">
    <source>
        <dbReference type="EMBL" id="KAJ9113974.1"/>
    </source>
</evidence>
<dbReference type="Proteomes" id="UP001243375">
    <property type="component" value="Unassembled WGS sequence"/>
</dbReference>
<gene>
    <name evidence="1" type="ORF">QFC22_005791</name>
</gene>
<accession>A0ACC2WS18</accession>
<proteinExistence type="predicted"/>
<keyword evidence="2" id="KW-1185">Reference proteome</keyword>
<protein>
    <submittedName>
        <fullName evidence="1">Uncharacterized protein</fullName>
    </submittedName>
</protein>
<reference evidence="1" key="1">
    <citation type="submission" date="2023-04" db="EMBL/GenBank/DDBJ databases">
        <title>Draft Genome sequencing of Naganishia species isolated from polar environments using Oxford Nanopore Technology.</title>
        <authorList>
            <person name="Leo P."/>
            <person name="Venkateswaran K."/>
        </authorList>
    </citation>
    <scope>NUCLEOTIDE SEQUENCE</scope>
    <source>
        <strain evidence="1">MNA-CCFEE 5425</strain>
    </source>
</reference>
<name>A0ACC2WS18_9TREE</name>
<dbReference type="EMBL" id="JASBWU010000020">
    <property type="protein sequence ID" value="KAJ9113974.1"/>
    <property type="molecule type" value="Genomic_DNA"/>
</dbReference>
<organism evidence="1 2">
    <name type="scientific">Naganishia vaughanmartiniae</name>
    <dbReference type="NCBI Taxonomy" id="1424756"/>
    <lineage>
        <taxon>Eukaryota</taxon>
        <taxon>Fungi</taxon>
        <taxon>Dikarya</taxon>
        <taxon>Basidiomycota</taxon>
        <taxon>Agaricomycotina</taxon>
        <taxon>Tremellomycetes</taxon>
        <taxon>Filobasidiales</taxon>
        <taxon>Filobasidiaceae</taxon>
        <taxon>Naganishia</taxon>
    </lineage>
</organism>
<comment type="caution">
    <text evidence="1">The sequence shown here is derived from an EMBL/GenBank/DDBJ whole genome shotgun (WGS) entry which is preliminary data.</text>
</comment>